<keyword evidence="3" id="KW-1185">Reference proteome</keyword>
<sequence length="339" mass="39089">MTLVLIFLCLFYFWCVFGDILLSNKDRQFNKKLAWRRNHNKQRVRLYIENSIGGVFWLSSFSLSFALGHPWLTISILILITIQIVMTFRFSKWAADQSLAWNNYLAKTQRLIKVKQAVALVLLLLIIPVFYWSFMETTMIDQLLAERDQLGDFPIPGYIIMWLLSCACFLSLLVLLSMKATRALGNKEEVHALIQWSAHTGTEMRVNESSKHKLLLMIKEAEKLLHVPEKESILKKGKKILITKLLIGGSMLLLGVVGIAAIPDALGMSVTFFDLALLFLPIICIVQKWEYRFADQTRQELWLHLVKQQGPAYGDRPSLDGPHWQYEFADWVRKQVETG</sequence>
<feature type="transmembrane region" description="Helical" evidence="1">
    <location>
        <begin position="6"/>
        <end position="23"/>
    </location>
</feature>
<keyword evidence="1" id="KW-0472">Membrane</keyword>
<feature type="transmembrane region" description="Helical" evidence="1">
    <location>
        <begin position="240"/>
        <end position="262"/>
    </location>
</feature>
<comment type="caution">
    <text evidence="2">The sequence shown here is derived from an EMBL/GenBank/DDBJ whole genome shotgun (WGS) entry which is preliminary data.</text>
</comment>
<name>A0ABT0MA25_9BACL</name>
<feature type="transmembrane region" description="Helical" evidence="1">
    <location>
        <begin position="268"/>
        <end position="286"/>
    </location>
</feature>
<feature type="transmembrane region" description="Helical" evidence="1">
    <location>
        <begin position="155"/>
        <end position="176"/>
    </location>
</feature>
<evidence type="ECO:0000313" key="3">
    <source>
        <dbReference type="Proteomes" id="UP001203004"/>
    </source>
</evidence>
<feature type="transmembrane region" description="Helical" evidence="1">
    <location>
        <begin position="117"/>
        <end position="135"/>
    </location>
</feature>
<accession>A0ABT0MA25</accession>
<protein>
    <submittedName>
        <fullName evidence="2">Uncharacterized protein</fullName>
    </submittedName>
</protein>
<keyword evidence="1" id="KW-1133">Transmembrane helix</keyword>
<proteinExistence type="predicted"/>
<evidence type="ECO:0000256" key="1">
    <source>
        <dbReference type="SAM" id="Phobius"/>
    </source>
</evidence>
<gene>
    <name evidence="2" type="ORF">M3N64_07100</name>
</gene>
<keyword evidence="1" id="KW-0812">Transmembrane</keyword>
<feature type="transmembrane region" description="Helical" evidence="1">
    <location>
        <begin position="71"/>
        <end position="90"/>
    </location>
</feature>
<reference evidence="2 3" key="1">
    <citation type="submission" date="2022-05" db="EMBL/GenBank/DDBJ databases">
        <title>Sporolactobacillus sp nov CPB3-1, isolated from tree bark (Mangifera indica L.).</title>
        <authorList>
            <person name="Phuengjayaem S."/>
            <person name="Tanasupawat S."/>
        </authorList>
    </citation>
    <scope>NUCLEOTIDE SEQUENCE [LARGE SCALE GENOMIC DNA]</scope>
    <source>
        <strain evidence="2 3">CPB3-1</strain>
    </source>
</reference>
<feature type="transmembrane region" description="Helical" evidence="1">
    <location>
        <begin position="44"/>
        <end position="65"/>
    </location>
</feature>
<organism evidence="2 3">
    <name type="scientific">Sporolactobacillus mangiferae</name>
    <dbReference type="NCBI Taxonomy" id="2940498"/>
    <lineage>
        <taxon>Bacteria</taxon>
        <taxon>Bacillati</taxon>
        <taxon>Bacillota</taxon>
        <taxon>Bacilli</taxon>
        <taxon>Bacillales</taxon>
        <taxon>Sporolactobacillaceae</taxon>
        <taxon>Sporolactobacillus</taxon>
    </lineage>
</organism>
<dbReference type="Proteomes" id="UP001203004">
    <property type="component" value="Unassembled WGS sequence"/>
</dbReference>
<dbReference type="RefSeq" id="WP_249100245.1">
    <property type="nucleotide sequence ID" value="NZ_JAMAST010000005.1"/>
</dbReference>
<evidence type="ECO:0000313" key="2">
    <source>
        <dbReference type="EMBL" id="MCL1631715.1"/>
    </source>
</evidence>
<dbReference type="EMBL" id="JAMAST010000005">
    <property type="protein sequence ID" value="MCL1631715.1"/>
    <property type="molecule type" value="Genomic_DNA"/>
</dbReference>